<feature type="chain" id="PRO_5007870335" description="Prolamin-like domain-containing protein" evidence="2">
    <location>
        <begin position="26"/>
        <end position="121"/>
    </location>
</feature>
<dbReference type="GO" id="GO:0080155">
    <property type="term" value="P:regulation of double fertilization forming a zygote and endosperm"/>
    <property type="evidence" value="ECO:0007669"/>
    <property type="project" value="TreeGrafter"/>
</dbReference>
<dbReference type="PANTHER" id="PTHR31181:SF67">
    <property type="entry name" value="PROLAMIN-LIKE PROTEIN (DUF1278)"/>
    <property type="match status" value="1"/>
</dbReference>
<evidence type="ECO:0000259" key="3">
    <source>
        <dbReference type="Pfam" id="PF05617"/>
    </source>
</evidence>
<protein>
    <recommendedName>
        <fullName evidence="3">Prolamin-like domain-containing protein</fullName>
    </recommendedName>
</protein>
<organism evidence="4">
    <name type="scientific">Daucus carota subsp. sativus</name>
    <name type="common">Carrot</name>
    <dbReference type="NCBI Taxonomy" id="79200"/>
    <lineage>
        <taxon>Eukaryota</taxon>
        <taxon>Viridiplantae</taxon>
        <taxon>Streptophyta</taxon>
        <taxon>Embryophyta</taxon>
        <taxon>Tracheophyta</taxon>
        <taxon>Spermatophyta</taxon>
        <taxon>Magnoliopsida</taxon>
        <taxon>eudicotyledons</taxon>
        <taxon>Gunneridae</taxon>
        <taxon>Pentapetalae</taxon>
        <taxon>asterids</taxon>
        <taxon>campanulids</taxon>
        <taxon>Apiales</taxon>
        <taxon>Apiaceae</taxon>
        <taxon>Apioideae</taxon>
        <taxon>Scandiceae</taxon>
        <taxon>Daucinae</taxon>
        <taxon>Daucus</taxon>
        <taxon>Daucus sect. Daucus</taxon>
    </lineage>
</organism>
<evidence type="ECO:0000256" key="1">
    <source>
        <dbReference type="ARBA" id="ARBA00022729"/>
    </source>
</evidence>
<sequence>MSINMRYVLGLVMICVLAGTPKSQGLKVIDNCLKTLDDVPGCLKEVLSSFLTIRTKIGPQCCNALLHIEDKCWRQTFPYAAPSYPWLLRALCKSPPPPPSQKHSLYAKYLASPPAPARKDA</sequence>
<dbReference type="EMBL" id="CP093345">
    <property type="protein sequence ID" value="WOG91315.1"/>
    <property type="molecule type" value="Genomic_DNA"/>
</dbReference>
<accession>A0A165ZZQ7</accession>
<dbReference type="STRING" id="79200.A0A165ZZQ7"/>
<evidence type="ECO:0000256" key="2">
    <source>
        <dbReference type="SAM" id="SignalP"/>
    </source>
</evidence>
<name>A0A165ZZQ7_DAUCS</name>
<proteinExistence type="predicted"/>
<dbReference type="Pfam" id="PF05617">
    <property type="entry name" value="Prolamin_like"/>
    <property type="match status" value="1"/>
</dbReference>
<feature type="domain" description="Prolamin-like" evidence="3">
    <location>
        <begin position="31"/>
        <end position="84"/>
    </location>
</feature>
<evidence type="ECO:0000313" key="6">
    <source>
        <dbReference type="Proteomes" id="UP000077755"/>
    </source>
</evidence>
<dbReference type="Gramene" id="KZN00587">
    <property type="protein sequence ID" value="KZN00587"/>
    <property type="gene ID" value="DCAR_009341"/>
</dbReference>
<dbReference type="GO" id="GO:0009567">
    <property type="term" value="P:double fertilization forming a zygote and endosperm"/>
    <property type="evidence" value="ECO:0007669"/>
    <property type="project" value="TreeGrafter"/>
</dbReference>
<gene>
    <name evidence="4" type="ORF">DCAR_009341</name>
    <name evidence="5" type="ORF">DCAR_0310563</name>
</gene>
<reference evidence="5" key="2">
    <citation type="submission" date="2022-03" db="EMBL/GenBank/DDBJ databases">
        <title>Draft title - Genomic analysis of global carrot germplasm unveils the trajectory of domestication and the origin of high carotenoid orange carrot.</title>
        <authorList>
            <person name="Iorizzo M."/>
            <person name="Ellison S."/>
            <person name="Senalik D."/>
            <person name="Macko-Podgorni A."/>
            <person name="Grzebelus D."/>
            <person name="Bostan H."/>
            <person name="Rolling W."/>
            <person name="Curaba J."/>
            <person name="Simon P."/>
        </authorList>
    </citation>
    <scope>NUCLEOTIDE SEQUENCE</scope>
    <source>
        <tissue evidence="5">Leaf</tissue>
    </source>
</reference>
<dbReference type="PANTHER" id="PTHR31181">
    <property type="entry name" value="EGG CELL-SECRETED PROTEIN 1.4"/>
    <property type="match status" value="1"/>
</dbReference>
<dbReference type="AlphaFoldDB" id="A0A165ZZQ7"/>
<keyword evidence="6" id="KW-1185">Reference proteome</keyword>
<reference evidence="4" key="1">
    <citation type="journal article" date="2016" name="Nat. Genet.">
        <title>A high-quality carrot genome assembly provides new insights into carotenoid accumulation and asterid genome evolution.</title>
        <authorList>
            <person name="Iorizzo M."/>
            <person name="Ellison S."/>
            <person name="Senalik D."/>
            <person name="Zeng P."/>
            <person name="Satapoomin P."/>
            <person name="Huang J."/>
            <person name="Bowman M."/>
            <person name="Iovene M."/>
            <person name="Sanseverino W."/>
            <person name="Cavagnaro P."/>
            <person name="Yildiz M."/>
            <person name="Macko-Podgorni A."/>
            <person name="Moranska E."/>
            <person name="Grzebelus E."/>
            <person name="Grzebelus D."/>
            <person name="Ashrafi H."/>
            <person name="Zheng Z."/>
            <person name="Cheng S."/>
            <person name="Spooner D."/>
            <person name="Van Deynze A."/>
            <person name="Simon P."/>
        </authorList>
    </citation>
    <scope>NUCLEOTIDE SEQUENCE [LARGE SCALE GENOMIC DNA]</scope>
    <source>
        <tissue evidence="4">Leaf</tissue>
    </source>
</reference>
<dbReference type="GO" id="GO:0005576">
    <property type="term" value="C:extracellular region"/>
    <property type="evidence" value="ECO:0007669"/>
    <property type="project" value="TreeGrafter"/>
</dbReference>
<dbReference type="GO" id="GO:0031982">
    <property type="term" value="C:vesicle"/>
    <property type="evidence" value="ECO:0007669"/>
    <property type="project" value="TreeGrafter"/>
</dbReference>
<dbReference type="OMA" id="SINMRYV"/>
<feature type="signal peptide" evidence="2">
    <location>
        <begin position="1"/>
        <end position="25"/>
    </location>
</feature>
<evidence type="ECO:0000313" key="5">
    <source>
        <dbReference type="EMBL" id="WOG91315.1"/>
    </source>
</evidence>
<dbReference type="GO" id="GO:2000008">
    <property type="term" value="P:regulation of protein localization to cell surface"/>
    <property type="evidence" value="ECO:0007669"/>
    <property type="project" value="TreeGrafter"/>
</dbReference>
<evidence type="ECO:0000313" key="4">
    <source>
        <dbReference type="EMBL" id="KZN00587.1"/>
    </source>
</evidence>
<dbReference type="InterPro" id="IPR008502">
    <property type="entry name" value="Prolamin-like"/>
</dbReference>
<dbReference type="EMBL" id="LNRQ01000003">
    <property type="protein sequence ID" value="KZN00587.1"/>
    <property type="molecule type" value="Genomic_DNA"/>
</dbReference>
<dbReference type="Proteomes" id="UP000077755">
    <property type="component" value="Chromosome 3"/>
</dbReference>
<keyword evidence="1 2" id="KW-0732">Signal</keyword>